<keyword evidence="1" id="KW-0677">Repeat</keyword>
<gene>
    <name evidence="5" type="ORF">SY85_24335</name>
</gene>
<feature type="repeat" description="TPR" evidence="3">
    <location>
        <begin position="175"/>
        <end position="208"/>
    </location>
</feature>
<dbReference type="EMBL" id="CP011390">
    <property type="protein sequence ID" value="ANE53134.1"/>
    <property type="molecule type" value="Genomic_DNA"/>
</dbReference>
<accession>A0A172U1Y7</accession>
<dbReference type="InterPro" id="IPR019734">
    <property type="entry name" value="TPR_rpt"/>
</dbReference>
<dbReference type="PANTHER" id="PTHR44943:SF4">
    <property type="entry name" value="TPR REPEAT-CONTAINING PROTEIN MJ0798"/>
    <property type="match status" value="1"/>
</dbReference>
<feature type="signal peptide" evidence="4">
    <location>
        <begin position="1"/>
        <end position="17"/>
    </location>
</feature>
<keyword evidence="6" id="KW-1185">Reference proteome</keyword>
<dbReference type="PROSITE" id="PS50005">
    <property type="entry name" value="TPR"/>
    <property type="match status" value="1"/>
</dbReference>
<keyword evidence="4" id="KW-0732">Signal</keyword>
<reference evidence="5 6" key="2">
    <citation type="journal article" date="2016" name="Int. J. Syst. Evol. Microbiol.">
        <title>Flavisolibacter tropicus sp. nov., isolated from tropical soil.</title>
        <authorList>
            <person name="Lee J.J."/>
            <person name="Kang M.S."/>
            <person name="Kim G.S."/>
            <person name="Lee C.S."/>
            <person name="Lim S."/>
            <person name="Lee J."/>
            <person name="Roh S.H."/>
            <person name="Kang H."/>
            <person name="Ha J.M."/>
            <person name="Bae S."/>
            <person name="Jung H.Y."/>
            <person name="Kim M.K."/>
        </authorList>
    </citation>
    <scope>NUCLEOTIDE SEQUENCE [LARGE SCALE GENOMIC DNA]</scope>
    <source>
        <strain evidence="5 6">LCS9</strain>
    </source>
</reference>
<reference evidence="6" key="1">
    <citation type="submission" date="2015-01" db="EMBL/GenBank/DDBJ databases">
        <title>Flavisolibacter sp./LCS9/ whole genome sequencing.</title>
        <authorList>
            <person name="Kim M.K."/>
            <person name="Srinivasan S."/>
            <person name="Lee J.-J."/>
        </authorList>
    </citation>
    <scope>NUCLEOTIDE SEQUENCE [LARGE SCALE GENOMIC DNA]</scope>
    <source>
        <strain evidence="6">LCS9</strain>
    </source>
</reference>
<dbReference type="KEGG" id="fla:SY85_24335"/>
<dbReference type="SUPFAM" id="SSF48452">
    <property type="entry name" value="TPR-like"/>
    <property type="match status" value="1"/>
</dbReference>
<evidence type="ECO:0000313" key="6">
    <source>
        <dbReference type="Proteomes" id="UP000077177"/>
    </source>
</evidence>
<dbReference type="RefSeq" id="WP_066408864.1">
    <property type="nucleotide sequence ID" value="NZ_CP011390.1"/>
</dbReference>
<name>A0A172U1Y7_9BACT</name>
<keyword evidence="2 3" id="KW-0802">TPR repeat</keyword>
<protein>
    <submittedName>
        <fullName evidence="5">Uncharacterized protein</fullName>
    </submittedName>
</protein>
<dbReference type="AlphaFoldDB" id="A0A172U1Y7"/>
<evidence type="ECO:0000256" key="3">
    <source>
        <dbReference type="PROSITE-ProRule" id="PRU00339"/>
    </source>
</evidence>
<dbReference type="Pfam" id="PF13181">
    <property type="entry name" value="TPR_8"/>
    <property type="match status" value="1"/>
</dbReference>
<feature type="chain" id="PRO_5008001578" evidence="4">
    <location>
        <begin position="18"/>
        <end position="273"/>
    </location>
</feature>
<dbReference type="OrthoDB" id="656781at2"/>
<dbReference type="Gene3D" id="1.25.40.10">
    <property type="entry name" value="Tetratricopeptide repeat domain"/>
    <property type="match status" value="2"/>
</dbReference>
<dbReference type="Proteomes" id="UP000077177">
    <property type="component" value="Chromosome"/>
</dbReference>
<dbReference type="InterPro" id="IPR011990">
    <property type="entry name" value="TPR-like_helical_dom_sf"/>
</dbReference>
<evidence type="ECO:0000256" key="4">
    <source>
        <dbReference type="SAM" id="SignalP"/>
    </source>
</evidence>
<dbReference type="PANTHER" id="PTHR44943">
    <property type="entry name" value="CELLULOSE SYNTHASE OPERON PROTEIN C"/>
    <property type="match status" value="1"/>
</dbReference>
<evidence type="ECO:0000256" key="1">
    <source>
        <dbReference type="ARBA" id="ARBA00022737"/>
    </source>
</evidence>
<evidence type="ECO:0000256" key="2">
    <source>
        <dbReference type="ARBA" id="ARBA00022803"/>
    </source>
</evidence>
<sequence length="273" mass="31101">MKSTILFIICLSIYSQAFSQTFTMGKNCKEKNQAGINQLKDKKYDEALQTFSQMEKSCNTKDAKEAWAVGKAEAFNGLKKYQEAITESEKALKVTKGKSLMGLFQKAIAQNGLKQHEEASKTFAQMMSLTEKNQDTKTRASNYALMASVQSHQLNKPDSAHYYIEKAINMQPDNADFIVQKGDIYFNEKKYNDAFTQYDKAVQMGKTDYEMYTIRSNARLKMLQDKYHTTNVQELRSKMTADEKKLLCADLKKATSFGQKDMQVDMVASLICK</sequence>
<dbReference type="STRING" id="1492898.SY85_24335"/>
<organism evidence="5 6">
    <name type="scientific">Flavisolibacter tropicus</name>
    <dbReference type="NCBI Taxonomy" id="1492898"/>
    <lineage>
        <taxon>Bacteria</taxon>
        <taxon>Pseudomonadati</taxon>
        <taxon>Bacteroidota</taxon>
        <taxon>Chitinophagia</taxon>
        <taxon>Chitinophagales</taxon>
        <taxon>Chitinophagaceae</taxon>
        <taxon>Flavisolibacter</taxon>
    </lineage>
</organism>
<evidence type="ECO:0000313" key="5">
    <source>
        <dbReference type="EMBL" id="ANE53134.1"/>
    </source>
</evidence>
<proteinExistence type="predicted"/>
<dbReference type="InterPro" id="IPR051685">
    <property type="entry name" value="Ycf3/AcsC/BcsC/TPR_MFPF"/>
</dbReference>